<reference evidence="2" key="2">
    <citation type="submission" date="2020-11" db="EMBL/GenBank/DDBJ databases">
        <authorList>
            <person name="McCartney M.A."/>
            <person name="Auch B."/>
            <person name="Kono T."/>
            <person name="Mallez S."/>
            <person name="Becker A."/>
            <person name="Gohl D.M."/>
            <person name="Silverstein K.A.T."/>
            <person name="Koren S."/>
            <person name="Bechman K.B."/>
            <person name="Herman A."/>
            <person name="Abrahante J.E."/>
            <person name="Garbe J."/>
        </authorList>
    </citation>
    <scope>NUCLEOTIDE SEQUENCE</scope>
    <source>
        <strain evidence="2">Duluth1</strain>
        <tissue evidence="2">Whole animal</tissue>
    </source>
</reference>
<evidence type="ECO:0000313" key="2">
    <source>
        <dbReference type="EMBL" id="KAH3787323.1"/>
    </source>
</evidence>
<accession>A0A9D4IX04</accession>
<dbReference type="EMBL" id="JAIWYP010000008">
    <property type="protein sequence ID" value="KAH3787323.1"/>
    <property type="molecule type" value="Genomic_DNA"/>
</dbReference>
<protein>
    <submittedName>
        <fullName evidence="2">Uncharacterized protein</fullName>
    </submittedName>
</protein>
<dbReference type="Proteomes" id="UP000828390">
    <property type="component" value="Unassembled WGS sequence"/>
</dbReference>
<gene>
    <name evidence="2" type="ORF">DPMN_165444</name>
</gene>
<reference evidence="2" key="1">
    <citation type="journal article" date="2019" name="bioRxiv">
        <title>The Genome of the Zebra Mussel, Dreissena polymorpha: A Resource for Invasive Species Research.</title>
        <authorList>
            <person name="McCartney M.A."/>
            <person name="Auch B."/>
            <person name="Kono T."/>
            <person name="Mallez S."/>
            <person name="Zhang Y."/>
            <person name="Obille A."/>
            <person name="Becker A."/>
            <person name="Abrahante J.E."/>
            <person name="Garbe J."/>
            <person name="Badalamenti J.P."/>
            <person name="Herman A."/>
            <person name="Mangelson H."/>
            <person name="Liachko I."/>
            <person name="Sullivan S."/>
            <person name="Sone E.D."/>
            <person name="Koren S."/>
            <person name="Silverstein K.A.T."/>
            <person name="Beckman K.B."/>
            <person name="Gohl D.M."/>
        </authorList>
    </citation>
    <scope>NUCLEOTIDE SEQUENCE</scope>
    <source>
        <strain evidence="2">Duluth1</strain>
        <tissue evidence="2">Whole animal</tissue>
    </source>
</reference>
<keyword evidence="3" id="KW-1185">Reference proteome</keyword>
<sequence length="53" mass="5952">MKARQVPQGTSRHTRAGEKKDKTNQQEGITSNQICQGRTNCQEGKNCSNSYPR</sequence>
<evidence type="ECO:0000256" key="1">
    <source>
        <dbReference type="SAM" id="MobiDB-lite"/>
    </source>
</evidence>
<feature type="compositionally biased region" description="Basic and acidic residues" evidence="1">
    <location>
        <begin position="15"/>
        <end position="24"/>
    </location>
</feature>
<comment type="caution">
    <text evidence="2">The sequence shown here is derived from an EMBL/GenBank/DDBJ whole genome shotgun (WGS) entry which is preliminary data.</text>
</comment>
<proteinExistence type="predicted"/>
<feature type="compositionally biased region" description="Polar residues" evidence="1">
    <location>
        <begin position="25"/>
        <end position="53"/>
    </location>
</feature>
<name>A0A9D4IX04_DREPO</name>
<dbReference type="AlphaFoldDB" id="A0A9D4IX04"/>
<evidence type="ECO:0000313" key="3">
    <source>
        <dbReference type="Proteomes" id="UP000828390"/>
    </source>
</evidence>
<feature type="region of interest" description="Disordered" evidence="1">
    <location>
        <begin position="1"/>
        <end position="53"/>
    </location>
</feature>
<organism evidence="2 3">
    <name type="scientific">Dreissena polymorpha</name>
    <name type="common">Zebra mussel</name>
    <name type="synonym">Mytilus polymorpha</name>
    <dbReference type="NCBI Taxonomy" id="45954"/>
    <lineage>
        <taxon>Eukaryota</taxon>
        <taxon>Metazoa</taxon>
        <taxon>Spiralia</taxon>
        <taxon>Lophotrochozoa</taxon>
        <taxon>Mollusca</taxon>
        <taxon>Bivalvia</taxon>
        <taxon>Autobranchia</taxon>
        <taxon>Heteroconchia</taxon>
        <taxon>Euheterodonta</taxon>
        <taxon>Imparidentia</taxon>
        <taxon>Neoheterodontei</taxon>
        <taxon>Myida</taxon>
        <taxon>Dreissenoidea</taxon>
        <taxon>Dreissenidae</taxon>
        <taxon>Dreissena</taxon>
    </lineage>
</organism>